<dbReference type="EMBL" id="QLYX01000020">
    <property type="protein sequence ID" value="RAY11282.1"/>
    <property type="molecule type" value="Genomic_DNA"/>
</dbReference>
<organism evidence="5 6">
    <name type="scientific">Actinomadura craniellae</name>
    <dbReference type="NCBI Taxonomy" id="2231787"/>
    <lineage>
        <taxon>Bacteria</taxon>
        <taxon>Bacillati</taxon>
        <taxon>Actinomycetota</taxon>
        <taxon>Actinomycetes</taxon>
        <taxon>Streptosporangiales</taxon>
        <taxon>Thermomonosporaceae</taxon>
        <taxon>Actinomadura</taxon>
    </lineage>
</organism>
<reference evidence="5 6" key="1">
    <citation type="submission" date="2018-06" db="EMBL/GenBank/DDBJ databases">
        <title>Actinomadura craniellae sp. nov. isolated from marine sponge Craniella sp.</title>
        <authorList>
            <person name="Li L."/>
            <person name="Xu Q.H."/>
            <person name="Lin H.W."/>
            <person name="Lu Y.H."/>
        </authorList>
    </citation>
    <scope>NUCLEOTIDE SEQUENCE [LARGE SCALE GENOMIC DNA]</scope>
    <source>
        <strain evidence="5 6">LHW63021</strain>
    </source>
</reference>
<evidence type="ECO:0000256" key="2">
    <source>
        <dbReference type="ARBA" id="ARBA00022801"/>
    </source>
</evidence>
<evidence type="ECO:0000313" key="5">
    <source>
        <dbReference type="EMBL" id="RAY11282.1"/>
    </source>
</evidence>
<evidence type="ECO:0000313" key="6">
    <source>
        <dbReference type="Proteomes" id="UP000251891"/>
    </source>
</evidence>
<dbReference type="GO" id="GO:0005576">
    <property type="term" value="C:extracellular region"/>
    <property type="evidence" value="ECO:0007669"/>
    <property type="project" value="InterPro"/>
</dbReference>
<dbReference type="PANTHER" id="PTHR43037">
    <property type="entry name" value="UNNAMED PRODUCT-RELATED"/>
    <property type="match status" value="1"/>
</dbReference>
<evidence type="ECO:0000256" key="4">
    <source>
        <dbReference type="SAM" id="SignalP"/>
    </source>
</evidence>
<evidence type="ECO:0000256" key="3">
    <source>
        <dbReference type="SAM" id="MobiDB-lite"/>
    </source>
</evidence>
<dbReference type="Pfam" id="PF10503">
    <property type="entry name" value="Esterase_PHB"/>
    <property type="match status" value="1"/>
</dbReference>
<dbReference type="SUPFAM" id="SSF53474">
    <property type="entry name" value="alpha/beta-Hydrolases"/>
    <property type="match status" value="1"/>
</dbReference>
<dbReference type="Gene3D" id="3.40.50.1820">
    <property type="entry name" value="alpha/beta hydrolase"/>
    <property type="match status" value="1"/>
</dbReference>
<dbReference type="OrthoDB" id="9767239at2"/>
<keyword evidence="1 4" id="KW-0732">Signal</keyword>
<dbReference type="InterPro" id="IPR010126">
    <property type="entry name" value="Esterase_phb"/>
</dbReference>
<gene>
    <name evidence="5" type="ORF">DPM19_31535</name>
</gene>
<accession>A0A365GWX4</accession>
<feature type="chain" id="PRO_5016718566" evidence="4">
    <location>
        <begin position="35"/>
        <end position="327"/>
    </location>
</feature>
<dbReference type="InterPro" id="IPR029058">
    <property type="entry name" value="AB_hydrolase_fold"/>
</dbReference>
<sequence length="327" mass="34579">MGGPAQHRNPPTRARPLRSRFLARLLLAGALACAACTPGGDAERTSPGQDPWRQGTGTSSHTITVDGRERAFLLYRPANLPAPAPLVVMLHGALGSARQAERSYGWNAQADQGRFLVAYPDGTNRTWAVGDGCCGGAGRSGVDDVAFVTRMVAEIGRRIPVDRSRVYASGMSNGGMLAYRLACTTDVFAAYGPVAATLLGPCPDPAPTSLIHVHGTADRRVRYDGAPSEGLVKVDGQAVEPLTARWSKTGRCARPQVTRRGDVTTTAASCPDGHAVHLIAVRGAGHQWPGSQPNTPAQERLRADPPSRALDATAAIWAFFATHPKPR</sequence>
<protein>
    <submittedName>
        <fullName evidence="5">Polyhydroxybutyrate depolymerase</fullName>
    </submittedName>
</protein>
<dbReference type="Proteomes" id="UP000251891">
    <property type="component" value="Unassembled WGS sequence"/>
</dbReference>
<dbReference type="GO" id="GO:0016787">
    <property type="term" value="F:hydrolase activity"/>
    <property type="evidence" value="ECO:0007669"/>
    <property type="project" value="UniProtKB-KW"/>
</dbReference>
<dbReference type="PANTHER" id="PTHR43037:SF1">
    <property type="entry name" value="BLL1128 PROTEIN"/>
    <property type="match status" value="1"/>
</dbReference>
<keyword evidence="2" id="KW-0378">Hydrolase</keyword>
<comment type="caution">
    <text evidence="5">The sequence shown here is derived from an EMBL/GenBank/DDBJ whole genome shotgun (WGS) entry which is preliminary data.</text>
</comment>
<dbReference type="InterPro" id="IPR050955">
    <property type="entry name" value="Plant_Biomass_Hydrol_Est"/>
</dbReference>
<dbReference type="AlphaFoldDB" id="A0A365GWX4"/>
<keyword evidence="6" id="KW-1185">Reference proteome</keyword>
<proteinExistence type="predicted"/>
<evidence type="ECO:0000256" key="1">
    <source>
        <dbReference type="ARBA" id="ARBA00022729"/>
    </source>
</evidence>
<dbReference type="RefSeq" id="WP_111871738.1">
    <property type="nucleotide sequence ID" value="NZ_QLYX01000020.1"/>
</dbReference>
<feature type="region of interest" description="Disordered" evidence="3">
    <location>
        <begin position="38"/>
        <end position="61"/>
    </location>
</feature>
<name>A0A365GWX4_9ACTN</name>
<feature type="signal peptide" evidence="4">
    <location>
        <begin position="1"/>
        <end position="34"/>
    </location>
</feature>